<organism evidence="2 3">
    <name type="scientific">Xanthoceras sorbifolium</name>
    <dbReference type="NCBI Taxonomy" id="99658"/>
    <lineage>
        <taxon>Eukaryota</taxon>
        <taxon>Viridiplantae</taxon>
        <taxon>Streptophyta</taxon>
        <taxon>Embryophyta</taxon>
        <taxon>Tracheophyta</taxon>
        <taxon>Spermatophyta</taxon>
        <taxon>Magnoliopsida</taxon>
        <taxon>eudicotyledons</taxon>
        <taxon>Gunneridae</taxon>
        <taxon>Pentapetalae</taxon>
        <taxon>rosids</taxon>
        <taxon>malvids</taxon>
        <taxon>Sapindales</taxon>
        <taxon>Sapindaceae</taxon>
        <taxon>Xanthoceroideae</taxon>
        <taxon>Xanthoceras</taxon>
    </lineage>
</organism>
<dbReference type="Proteomes" id="UP000827721">
    <property type="component" value="Unassembled WGS sequence"/>
</dbReference>
<dbReference type="EMBL" id="JAFEMO010000006">
    <property type="protein sequence ID" value="KAH7569503.1"/>
    <property type="molecule type" value="Genomic_DNA"/>
</dbReference>
<protein>
    <recommendedName>
        <fullName evidence="4">AT hook motif-containing protein</fullName>
    </recommendedName>
</protein>
<feature type="compositionally biased region" description="Polar residues" evidence="1">
    <location>
        <begin position="1"/>
        <end position="12"/>
    </location>
</feature>
<gene>
    <name evidence="2" type="ORF">JRO89_XS06G0175200</name>
</gene>
<proteinExistence type="predicted"/>
<comment type="caution">
    <text evidence="2">The sequence shown here is derived from an EMBL/GenBank/DDBJ whole genome shotgun (WGS) entry which is preliminary data.</text>
</comment>
<dbReference type="InterPro" id="IPR045881">
    <property type="entry name" value="MNM1-like"/>
</dbReference>
<feature type="region of interest" description="Disordered" evidence="1">
    <location>
        <begin position="1"/>
        <end position="62"/>
    </location>
</feature>
<dbReference type="PANTHER" id="PTHR34682">
    <property type="entry name" value="AT HOOK MOTIF-CONTAINING PROTEIN"/>
    <property type="match status" value="1"/>
</dbReference>
<evidence type="ECO:0000313" key="2">
    <source>
        <dbReference type="EMBL" id="KAH7569503.1"/>
    </source>
</evidence>
<evidence type="ECO:0000313" key="3">
    <source>
        <dbReference type="Proteomes" id="UP000827721"/>
    </source>
</evidence>
<name>A0ABQ8HYR4_9ROSI</name>
<reference evidence="2 3" key="1">
    <citation type="submission" date="2021-02" db="EMBL/GenBank/DDBJ databases">
        <title>Plant Genome Project.</title>
        <authorList>
            <person name="Zhang R.-G."/>
        </authorList>
    </citation>
    <scope>NUCLEOTIDE SEQUENCE [LARGE SCALE GENOMIC DNA]</scope>
    <source>
        <tissue evidence="2">Leaves</tissue>
    </source>
</reference>
<keyword evidence="3" id="KW-1185">Reference proteome</keyword>
<sequence>MMSQQSQGTGSLSPADLPVKRKRGRPRKDDSNVQGDSIPIMPVPDSGKKNKQTAATSDPAADDMVGQVVSGFIEGSFDAGYLLNVRVGDTDTHLRGLVFLPGRFIPVTAANDVAPNVRMYTRKEIPIPVQNPQTQPCDFVPASEPISKQATEVKIDEPKFPDQVVVPSELQSGIPVTGENQSASVMLPLGDNLPRNETGLAFGERILLQKISDSGQESQTAAFMEQLKRDKAVEQDEVQQGTNMEIETTKEPESASALLVDITPSTGNINQEPQVENQALRSDLKPNELVHNEVKDLNNGDNKPALTAELVHNEVKDLNNEDNKTALTAEPESVPSEPVGISMLMEKPSLEDNQTPLFGEPESMPCEPIGISMLMEKPNLEDNQTPLFAEPQSMPAEPIDFGMLMEKPNLEHNQNPLFAEPKSMFPESIGINFHVDKQNSPKKDTQDTPSELANKALFGDDTSYPVGETANITVGGSYSVPMTNLSIMLFEGETVPSQPGSLGTEGSVLPRMIDSQMCSSSGATSNGDSSIKDAITATHLELSSSLNLSGSG</sequence>
<evidence type="ECO:0000256" key="1">
    <source>
        <dbReference type="SAM" id="MobiDB-lite"/>
    </source>
</evidence>
<dbReference type="PANTHER" id="PTHR34682:SF3">
    <property type="entry name" value="AT HOOK MOTIF-CONTAINING PROTEIN"/>
    <property type="match status" value="1"/>
</dbReference>
<accession>A0ABQ8HYR4</accession>
<evidence type="ECO:0008006" key="4">
    <source>
        <dbReference type="Google" id="ProtNLM"/>
    </source>
</evidence>